<dbReference type="PROSITE" id="PS50262">
    <property type="entry name" value="G_PROTEIN_RECEP_F1_2"/>
    <property type="match status" value="1"/>
</dbReference>
<keyword evidence="4 11" id="KW-1133">Transmembrane helix</keyword>
<evidence type="ECO:0000256" key="5">
    <source>
        <dbReference type="ARBA" id="ARBA00023040"/>
    </source>
</evidence>
<keyword evidence="14" id="KW-1185">Reference proteome</keyword>
<evidence type="ECO:0000313" key="14">
    <source>
        <dbReference type="Proteomes" id="UP001152320"/>
    </source>
</evidence>
<feature type="transmembrane region" description="Helical" evidence="11">
    <location>
        <begin position="235"/>
        <end position="251"/>
    </location>
</feature>
<dbReference type="InterPro" id="IPR017452">
    <property type="entry name" value="GPCR_Rhodpsn_7TM"/>
</dbReference>
<reference evidence="13" key="1">
    <citation type="submission" date="2021-10" db="EMBL/GenBank/DDBJ databases">
        <title>Tropical sea cucumber genome reveals ecological adaptation and Cuvierian tubules defense mechanism.</title>
        <authorList>
            <person name="Chen T."/>
        </authorList>
    </citation>
    <scope>NUCLEOTIDE SEQUENCE</scope>
    <source>
        <strain evidence="13">Nanhai2018</strain>
        <tissue evidence="13">Muscle</tissue>
    </source>
</reference>
<dbReference type="PANTHER" id="PTHR24246">
    <property type="entry name" value="OLFACTORY RECEPTOR AND ADENOSINE RECEPTOR"/>
    <property type="match status" value="1"/>
</dbReference>
<evidence type="ECO:0000256" key="6">
    <source>
        <dbReference type="ARBA" id="ARBA00023136"/>
    </source>
</evidence>
<dbReference type="AlphaFoldDB" id="A0A9Q1CEA2"/>
<gene>
    <name evidence="13" type="ORF">HOLleu_10096</name>
</gene>
<feature type="compositionally biased region" description="Basic and acidic residues" evidence="10">
    <location>
        <begin position="328"/>
        <end position="340"/>
    </location>
</feature>
<feature type="transmembrane region" description="Helical" evidence="11">
    <location>
        <begin position="193"/>
        <end position="214"/>
    </location>
</feature>
<evidence type="ECO:0000313" key="13">
    <source>
        <dbReference type="EMBL" id="KAJ8043133.1"/>
    </source>
</evidence>
<evidence type="ECO:0000256" key="7">
    <source>
        <dbReference type="ARBA" id="ARBA00023170"/>
    </source>
</evidence>
<feature type="region of interest" description="Disordered" evidence="10">
    <location>
        <begin position="328"/>
        <end position="364"/>
    </location>
</feature>
<evidence type="ECO:0000256" key="4">
    <source>
        <dbReference type="ARBA" id="ARBA00022989"/>
    </source>
</evidence>
<dbReference type="GO" id="GO:0005886">
    <property type="term" value="C:plasma membrane"/>
    <property type="evidence" value="ECO:0007669"/>
    <property type="project" value="UniProtKB-SubCell"/>
</dbReference>
<keyword evidence="3 11" id="KW-0812">Transmembrane</keyword>
<evidence type="ECO:0000256" key="3">
    <source>
        <dbReference type="ARBA" id="ARBA00022692"/>
    </source>
</evidence>
<feature type="transmembrane region" description="Helical" evidence="11">
    <location>
        <begin position="126"/>
        <end position="148"/>
    </location>
</feature>
<feature type="transmembrane region" description="Helical" evidence="11">
    <location>
        <begin position="82"/>
        <end position="106"/>
    </location>
</feature>
<dbReference type="InterPro" id="IPR000276">
    <property type="entry name" value="GPCR_Rhodpsn"/>
</dbReference>
<evidence type="ECO:0000256" key="1">
    <source>
        <dbReference type="ARBA" id="ARBA00004651"/>
    </source>
</evidence>
<keyword evidence="6 11" id="KW-0472">Membrane</keyword>
<evidence type="ECO:0000256" key="11">
    <source>
        <dbReference type="SAM" id="Phobius"/>
    </source>
</evidence>
<keyword evidence="8" id="KW-0325">Glycoprotein</keyword>
<keyword evidence="2" id="KW-1003">Cell membrane</keyword>
<comment type="subcellular location">
    <subcellularLocation>
        <location evidence="1">Cell membrane</location>
        <topology evidence="1">Multi-pass membrane protein</topology>
    </subcellularLocation>
</comment>
<keyword evidence="5" id="KW-0297">G-protein coupled receptor</keyword>
<dbReference type="Proteomes" id="UP001152320">
    <property type="component" value="Chromosome 4"/>
</dbReference>
<dbReference type="SUPFAM" id="SSF81321">
    <property type="entry name" value="Family A G protein-coupled receptor-like"/>
    <property type="match status" value="1"/>
</dbReference>
<name>A0A9Q1CEA2_HOLLE</name>
<evidence type="ECO:0000256" key="10">
    <source>
        <dbReference type="SAM" id="MobiDB-lite"/>
    </source>
</evidence>
<proteinExistence type="predicted"/>
<dbReference type="EMBL" id="JAIZAY010000004">
    <property type="protein sequence ID" value="KAJ8043133.1"/>
    <property type="molecule type" value="Genomic_DNA"/>
</dbReference>
<feature type="transmembrane region" description="Helical" evidence="11">
    <location>
        <begin position="43"/>
        <end position="70"/>
    </location>
</feature>
<dbReference type="Pfam" id="PF00001">
    <property type="entry name" value="7tm_1"/>
    <property type="match status" value="1"/>
</dbReference>
<protein>
    <recommendedName>
        <fullName evidence="12">G-protein coupled receptors family 1 profile domain-containing protein</fullName>
    </recommendedName>
</protein>
<accession>A0A9Q1CEA2</accession>
<keyword evidence="9" id="KW-0807">Transducer</keyword>
<dbReference type="Gene3D" id="1.20.1070.10">
    <property type="entry name" value="Rhodopsin 7-helix transmembrane proteins"/>
    <property type="match status" value="1"/>
</dbReference>
<evidence type="ECO:0000256" key="2">
    <source>
        <dbReference type="ARBA" id="ARBA00022475"/>
    </source>
</evidence>
<evidence type="ECO:0000259" key="12">
    <source>
        <dbReference type="PROSITE" id="PS50262"/>
    </source>
</evidence>
<evidence type="ECO:0000256" key="8">
    <source>
        <dbReference type="ARBA" id="ARBA00023180"/>
    </source>
</evidence>
<feature type="compositionally biased region" description="Low complexity" evidence="10">
    <location>
        <begin position="343"/>
        <end position="355"/>
    </location>
</feature>
<organism evidence="13 14">
    <name type="scientific">Holothuria leucospilota</name>
    <name type="common">Black long sea cucumber</name>
    <name type="synonym">Mertensiothuria leucospilota</name>
    <dbReference type="NCBI Taxonomy" id="206669"/>
    <lineage>
        <taxon>Eukaryota</taxon>
        <taxon>Metazoa</taxon>
        <taxon>Echinodermata</taxon>
        <taxon>Eleutherozoa</taxon>
        <taxon>Echinozoa</taxon>
        <taxon>Holothuroidea</taxon>
        <taxon>Aspidochirotacea</taxon>
        <taxon>Aspidochirotida</taxon>
        <taxon>Holothuriidae</taxon>
        <taxon>Holothuria</taxon>
    </lineage>
</organism>
<feature type="domain" description="G-protein coupled receptors family 1 profile" evidence="12">
    <location>
        <begin position="63"/>
        <end position="299"/>
    </location>
</feature>
<feature type="transmembrane region" description="Helical" evidence="11">
    <location>
        <begin position="160"/>
        <end position="181"/>
    </location>
</feature>
<dbReference type="PANTHER" id="PTHR24246:SF27">
    <property type="entry name" value="ADENOSINE RECEPTOR, ISOFORM A"/>
    <property type="match status" value="1"/>
</dbReference>
<keyword evidence="7" id="KW-0675">Receptor</keyword>
<comment type="caution">
    <text evidence="13">The sequence shown here is derived from an EMBL/GenBank/DDBJ whole genome shotgun (WGS) entry which is preliminary data.</text>
</comment>
<dbReference type="GO" id="GO:0004930">
    <property type="term" value="F:G protein-coupled receptor activity"/>
    <property type="evidence" value="ECO:0007669"/>
    <property type="project" value="UniProtKB-KW"/>
</dbReference>
<dbReference type="CDD" id="cd00637">
    <property type="entry name" value="7tm_classA_rhodopsin-like"/>
    <property type="match status" value="1"/>
</dbReference>
<dbReference type="OrthoDB" id="5961208at2759"/>
<sequence>MNSTGITISLDDFRLIGDTPRPNDRESSNSDGGLLSGWDDAEILYIIRLFEIRLGICCLAFVINVIVVTLQFKIKSHARTQYIFALTLTIADIIHSIAVFGETYLFRKNIFPLPIWYGAMVFASGLQSYLSILAVACDRYLALCAIPFKYKQVVTVRKYWVIFVVMFIICLITGFIAFGTVSHKNVSIAFTSFVFPTALITLICFVYIRLAYLISKSLLAMKLSDDMRRRRAVKTRRIIIAFTTILAANVFCNMPQRFFGLYISLQPPEKRYNLVENIILTNWLYNVQTFNTCLNPLILWHQVLVKEIQMSSISSLCRVVCPMQRSLDPHKSQSNDDHSNGKSVSVVTRSSSRLSQDIPTGIFS</sequence>
<evidence type="ECO:0000256" key="9">
    <source>
        <dbReference type="ARBA" id="ARBA00023224"/>
    </source>
</evidence>